<dbReference type="Pfam" id="PF21981">
    <property type="entry name" value="RecX_HTH3"/>
    <property type="match status" value="1"/>
</dbReference>
<accession>A0ABW8U340</accession>
<evidence type="ECO:0000259" key="6">
    <source>
        <dbReference type="Pfam" id="PF21981"/>
    </source>
</evidence>
<feature type="domain" description="RecX first three-helical" evidence="7">
    <location>
        <begin position="98"/>
        <end position="130"/>
    </location>
</feature>
<feature type="domain" description="RecX third three-helical" evidence="6">
    <location>
        <begin position="210"/>
        <end position="251"/>
    </location>
</feature>
<reference evidence="8 9" key="1">
    <citation type="submission" date="2024-11" db="EMBL/GenBank/DDBJ databases">
        <title>First Report of Moraxella oculi in Brazil in an Infectious Bovine Keratoconjunctivitis Outbreak.</title>
        <authorList>
            <person name="Carvalho C.V."/>
            <person name="Domingues R."/>
            <person name="Coutinho C."/>
            <person name="Honorio N.T.B.S."/>
            <person name="Faza D.R.L.R."/>
            <person name="Carvalho W.A."/>
            <person name="Machado A.B.F."/>
            <person name="Martins M.F."/>
            <person name="Gaspar E.B."/>
        </authorList>
    </citation>
    <scope>NUCLEOTIDE SEQUENCE [LARGE SCALE GENOMIC DNA]</scope>
    <source>
        <strain evidence="8 9">2117LE</strain>
    </source>
</reference>
<protein>
    <recommendedName>
        <fullName evidence="3">Regulatory protein RecX</fullName>
    </recommendedName>
</protein>
<comment type="subcellular location">
    <subcellularLocation>
        <location evidence="1">Cytoplasm</location>
    </subcellularLocation>
</comment>
<evidence type="ECO:0000259" key="7">
    <source>
        <dbReference type="Pfam" id="PF21982"/>
    </source>
</evidence>
<feature type="compositionally biased region" description="Polar residues" evidence="5">
    <location>
        <begin position="49"/>
        <end position="60"/>
    </location>
</feature>
<evidence type="ECO:0000256" key="5">
    <source>
        <dbReference type="SAM" id="MobiDB-lite"/>
    </source>
</evidence>
<evidence type="ECO:0000256" key="3">
    <source>
        <dbReference type="ARBA" id="ARBA00018111"/>
    </source>
</evidence>
<evidence type="ECO:0000256" key="1">
    <source>
        <dbReference type="ARBA" id="ARBA00004496"/>
    </source>
</evidence>
<name>A0ABW8U340_9GAMM</name>
<dbReference type="PANTHER" id="PTHR33602:SF1">
    <property type="entry name" value="REGULATORY PROTEIN RECX FAMILY PROTEIN"/>
    <property type="match status" value="1"/>
</dbReference>
<keyword evidence="4" id="KW-0963">Cytoplasm</keyword>
<dbReference type="InterPro" id="IPR036388">
    <property type="entry name" value="WH-like_DNA-bd_sf"/>
</dbReference>
<keyword evidence="9" id="KW-1185">Reference proteome</keyword>
<dbReference type="InterPro" id="IPR003783">
    <property type="entry name" value="Regulatory_RecX"/>
</dbReference>
<gene>
    <name evidence="8" type="ORF">ACJHVH_00185</name>
</gene>
<comment type="similarity">
    <text evidence="2">Belongs to the RecX family.</text>
</comment>
<dbReference type="InterPro" id="IPR053925">
    <property type="entry name" value="RecX_HTH_3rd"/>
</dbReference>
<dbReference type="Proteomes" id="UP001624684">
    <property type="component" value="Unassembled WGS sequence"/>
</dbReference>
<dbReference type="Pfam" id="PF21982">
    <property type="entry name" value="RecX_HTH1"/>
    <property type="match status" value="1"/>
</dbReference>
<evidence type="ECO:0000313" key="9">
    <source>
        <dbReference type="Proteomes" id="UP001624684"/>
    </source>
</evidence>
<dbReference type="EMBL" id="JBJJXE010000001">
    <property type="protein sequence ID" value="MFL1731424.1"/>
    <property type="molecule type" value="Genomic_DNA"/>
</dbReference>
<dbReference type="Gene3D" id="1.10.10.10">
    <property type="entry name" value="Winged helix-like DNA-binding domain superfamily/Winged helix DNA-binding domain"/>
    <property type="match status" value="2"/>
</dbReference>
<feature type="compositionally biased region" description="Basic residues" evidence="5">
    <location>
        <begin position="36"/>
        <end position="48"/>
    </location>
</feature>
<organism evidence="8 9">
    <name type="scientific">Moraxella oculi</name>
    <dbReference type="NCBI Taxonomy" id="2940516"/>
    <lineage>
        <taxon>Bacteria</taxon>
        <taxon>Pseudomonadati</taxon>
        <taxon>Pseudomonadota</taxon>
        <taxon>Gammaproteobacteria</taxon>
        <taxon>Moraxellales</taxon>
        <taxon>Moraxellaceae</taxon>
        <taxon>Moraxella</taxon>
    </lineage>
</organism>
<feature type="region of interest" description="Disordered" evidence="5">
    <location>
        <begin position="18"/>
        <end position="60"/>
    </location>
</feature>
<comment type="caution">
    <text evidence="8">The sequence shown here is derived from an EMBL/GenBank/DDBJ whole genome shotgun (WGS) entry which is preliminary data.</text>
</comment>
<sequence length="264" mass="30006">MTTIKTLAEILADMDNSVSAKPCQSSQAPLDTPAQKSHHPSTRPKQSHKTNPSINGINTLTMADTTPLDASTANVLKHVASEPIYQNDKDVNRLRWLAFYYLSRRELSQKQLRQKLLDKHCNPQMVEELLVEFDQKNYQSDERCALMIIRESVRRGRGKHHIAQSFKNAGINLPYSIDELIGMADIPSLSDGTILADDDAPKDGINWLKLAVEARCKKYGNHLPDDQKQKARQLRFLQYRGFEMSVCFAALNYTLDDMDELDFI</sequence>
<feature type="compositionally biased region" description="Polar residues" evidence="5">
    <location>
        <begin position="18"/>
        <end position="29"/>
    </location>
</feature>
<dbReference type="PANTHER" id="PTHR33602">
    <property type="entry name" value="REGULATORY PROTEIN RECX FAMILY PROTEIN"/>
    <property type="match status" value="1"/>
</dbReference>
<evidence type="ECO:0000256" key="4">
    <source>
        <dbReference type="ARBA" id="ARBA00022490"/>
    </source>
</evidence>
<dbReference type="InterPro" id="IPR053926">
    <property type="entry name" value="RecX_HTH_1st"/>
</dbReference>
<dbReference type="RefSeq" id="WP_407068332.1">
    <property type="nucleotide sequence ID" value="NZ_JBJJXE010000001.1"/>
</dbReference>
<evidence type="ECO:0000256" key="2">
    <source>
        <dbReference type="ARBA" id="ARBA00009695"/>
    </source>
</evidence>
<proteinExistence type="inferred from homology"/>
<evidence type="ECO:0000313" key="8">
    <source>
        <dbReference type="EMBL" id="MFL1731424.1"/>
    </source>
</evidence>